<reference evidence="2" key="1">
    <citation type="submission" date="2023-10" db="EMBL/GenBank/DDBJ databases">
        <authorList>
            <person name="Chen Y."/>
            <person name="Shah S."/>
            <person name="Dougan E. K."/>
            <person name="Thang M."/>
            <person name="Chan C."/>
        </authorList>
    </citation>
    <scope>NUCLEOTIDE SEQUENCE [LARGE SCALE GENOMIC DNA]</scope>
</reference>
<feature type="region of interest" description="Disordered" evidence="1">
    <location>
        <begin position="824"/>
        <end position="850"/>
    </location>
</feature>
<comment type="caution">
    <text evidence="2">The sequence shown here is derived from an EMBL/GenBank/DDBJ whole genome shotgun (WGS) entry which is preliminary data.</text>
</comment>
<keyword evidence="3" id="KW-1185">Reference proteome</keyword>
<feature type="compositionally biased region" description="Low complexity" evidence="1">
    <location>
        <begin position="749"/>
        <end position="766"/>
    </location>
</feature>
<dbReference type="SUPFAM" id="SSF49265">
    <property type="entry name" value="Fibronectin type III"/>
    <property type="match status" value="1"/>
</dbReference>
<name>A0ABN9UPS9_9DINO</name>
<feature type="compositionally biased region" description="Basic and acidic residues" evidence="1">
    <location>
        <begin position="547"/>
        <end position="558"/>
    </location>
</feature>
<protein>
    <recommendedName>
        <fullName evidence="4">Fibronectin type-III domain-containing protein</fullName>
    </recommendedName>
</protein>
<feature type="region of interest" description="Disordered" evidence="1">
    <location>
        <begin position="745"/>
        <end position="783"/>
    </location>
</feature>
<organism evidence="2 3">
    <name type="scientific">Prorocentrum cordatum</name>
    <dbReference type="NCBI Taxonomy" id="2364126"/>
    <lineage>
        <taxon>Eukaryota</taxon>
        <taxon>Sar</taxon>
        <taxon>Alveolata</taxon>
        <taxon>Dinophyceae</taxon>
        <taxon>Prorocentrales</taxon>
        <taxon>Prorocentraceae</taxon>
        <taxon>Prorocentrum</taxon>
    </lineage>
</organism>
<evidence type="ECO:0000313" key="2">
    <source>
        <dbReference type="EMBL" id="CAK0861226.1"/>
    </source>
</evidence>
<feature type="non-terminal residue" evidence="2">
    <location>
        <position position="1"/>
    </location>
</feature>
<sequence length="850" mass="92828">TSASRAASQGAGDGRWWRPRLRAIPPAKPIDGKYAASWASAPSEPVASCVDLPVRLKAEQVFDDSMPFVALSWESANMEWLRQLMDGGGGEAPVSNPFEALPGLLPVKAQVRWRLMRKLRSDGSLPSELPTDVVSPAVDGLSCGSGSFRFEDGVWRLDYRDALQGVAARFSVRVGTCYRWSPWSEWTAEVEVEVPEPSCPGAEVGERSPEISLRSLGDREVEIAWPPFGTEGILSKVEYRVMVCVVQGPTDDAPAWDAHGFVAVILHEAWSSNELSTVVRGLHPNTWYMIRIDTRHCFVGKRTYSASKAFSAPFRTTFPRSPPLQPMPVAEGGHLFPDRFVQPSQKDAANLMLGVSEEDVSKRPCKAPYDWSSWPWVALRVERSYLSEYTIEYKDAFAAGEEAGAEYYQGWQRPEALEVADDGGAAEGGHDDGWQVVRVGLGASAPESVVCRLVNKVPLVDISPMRWSVATQPLVPFLAPVSFSMPSVWGQVSDGSFRLALRFFLQPAPTQPGEHAEPLAQAPPLAAPPAPLPGHRFASRYQLRLRPGREREEGRSPRSESNGTSCRRARTMPAEKTADGALVLQQHREDAVTAVPSPQPWQEWTELAPQLLPQPCIPRGVDGSGPAPDVDLGALARSSPDAQATLADLTARLGWRGARYEVELDPAASELLPLRRRLAHGEPLELEVRVGSEHRWSAWASPGQAPFRLLAPAPLPALEGQFDCEAISATQLSLSWEPFEGSPASRAWSTSSAPCPSSTTPGARATTPPPRARAPSRWWSRRPMRRGRRWRSCCRPARRGASLTAPPPWSSRGCWTPRARLPAASARPTGTLAARCGRTSAGSSRAHGTR</sequence>
<dbReference type="EMBL" id="CAUYUJ010016054">
    <property type="protein sequence ID" value="CAK0861226.1"/>
    <property type="molecule type" value="Genomic_DNA"/>
</dbReference>
<dbReference type="InterPro" id="IPR036116">
    <property type="entry name" value="FN3_sf"/>
</dbReference>
<feature type="region of interest" description="Disordered" evidence="1">
    <location>
        <begin position="545"/>
        <end position="575"/>
    </location>
</feature>
<accession>A0ABN9UPS9</accession>
<dbReference type="Proteomes" id="UP001189429">
    <property type="component" value="Unassembled WGS sequence"/>
</dbReference>
<evidence type="ECO:0008006" key="4">
    <source>
        <dbReference type="Google" id="ProtNLM"/>
    </source>
</evidence>
<evidence type="ECO:0000313" key="3">
    <source>
        <dbReference type="Proteomes" id="UP001189429"/>
    </source>
</evidence>
<evidence type="ECO:0000256" key="1">
    <source>
        <dbReference type="SAM" id="MobiDB-lite"/>
    </source>
</evidence>
<gene>
    <name evidence="2" type="ORF">PCOR1329_LOCUS49982</name>
</gene>
<proteinExistence type="predicted"/>